<dbReference type="OrthoDB" id="5426988at2759"/>
<feature type="non-terminal residue" evidence="1">
    <location>
        <position position="1"/>
    </location>
</feature>
<proteinExistence type="predicted"/>
<dbReference type="EMBL" id="MU006623">
    <property type="protein sequence ID" value="KAF2741819.1"/>
    <property type="molecule type" value="Genomic_DNA"/>
</dbReference>
<name>A0A6A6UVM1_9PLEO</name>
<gene>
    <name evidence="1" type="ORF">M011DRAFT_413752</name>
</gene>
<protein>
    <recommendedName>
        <fullName evidence="3">P-loop containing nucleoside triphosphate hydrolase protein</fullName>
    </recommendedName>
</protein>
<accession>A0A6A6UVM1</accession>
<sequence>PLLWINAFPGTGKLTIANELPALLPEHSIHLIDNHQMIDAKITLQRRIAIPHDHLHRCSCIDFQSDNELGAQVAQEYKTAAREAGRPFLPIYLECGLVENMRRMTHAQRVSSGTGKLVDVEMLADMRSRCRLYRFEDIVGLNVDVSGLEAREAAASLACLIREWEQSEK</sequence>
<evidence type="ECO:0000313" key="2">
    <source>
        <dbReference type="Proteomes" id="UP000799440"/>
    </source>
</evidence>
<dbReference type="AlphaFoldDB" id="A0A6A6UVM1"/>
<reference evidence="1" key="1">
    <citation type="journal article" date="2020" name="Stud. Mycol.">
        <title>101 Dothideomycetes genomes: a test case for predicting lifestyles and emergence of pathogens.</title>
        <authorList>
            <person name="Haridas S."/>
            <person name="Albert R."/>
            <person name="Binder M."/>
            <person name="Bloem J."/>
            <person name="Labutti K."/>
            <person name="Salamov A."/>
            <person name="Andreopoulos B."/>
            <person name="Baker S."/>
            <person name="Barry K."/>
            <person name="Bills G."/>
            <person name="Bluhm B."/>
            <person name="Cannon C."/>
            <person name="Castanera R."/>
            <person name="Culley D."/>
            <person name="Daum C."/>
            <person name="Ezra D."/>
            <person name="Gonzalez J."/>
            <person name="Henrissat B."/>
            <person name="Kuo A."/>
            <person name="Liang C."/>
            <person name="Lipzen A."/>
            <person name="Lutzoni F."/>
            <person name="Magnuson J."/>
            <person name="Mondo S."/>
            <person name="Nolan M."/>
            <person name="Ohm R."/>
            <person name="Pangilinan J."/>
            <person name="Park H.-J."/>
            <person name="Ramirez L."/>
            <person name="Alfaro M."/>
            <person name="Sun H."/>
            <person name="Tritt A."/>
            <person name="Yoshinaga Y."/>
            <person name="Zwiers L.-H."/>
            <person name="Turgeon B."/>
            <person name="Goodwin S."/>
            <person name="Spatafora J."/>
            <person name="Crous P."/>
            <person name="Grigoriev I."/>
        </authorList>
    </citation>
    <scope>NUCLEOTIDE SEQUENCE</scope>
    <source>
        <strain evidence="1">CBS 119925</strain>
    </source>
</reference>
<evidence type="ECO:0008006" key="3">
    <source>
        <dbReference type="Google" id="ProtNLM"/>
    </source>
</evidence>
<dbReference type="InterPro" id="IPR027417">
    <property type="entry name" value="P-loop_NTPase"/>
</dbReference>
<dbReference type="Gene3D" id="3.40.50.300">
    <property type="entry name" value="P-loop containing nucleotide triphosphate hydrolases"/>
    <property type="match status" value="1"/>
</dbReference>
<keyword evidence="2" id="KW-1185">Reference proteome</keyword>
<dbReference type="Proteomes" id="UP000799440">
    <property type="component" value="Unassembled WGS sequence"/>
</dbReference>
<dbReference type="SUPFAM" id="SSF52540">
    <property type="entry name" value="P-loop containing nucleoside triphosphate hydrolases"/>
    <property type="match status" value="1"/>
</dbReference>
<organism evidence="1 2">
    <name type="scientific">Sporormia fimetaria CBS 119925</name>
    <dbReference type="NCBI Taxonomy" id="1340428"/>
    <lineage>
        <taxon>Eukaryota</taxon>
        <taxon>Fungi</taxon>
        <taxon>Dikarya</taxon>
        <taxon>Ascomycota</taxon>
        <taxon>Pezizomycotina</taxon>
        <taxon>Dothideomycetes</taxon>
        <taxon>Pleosporomycetidae</taxon>
        <taxon>Pleosporales</taxon>
        <taxon>Sporormiaceae</taxon>
        <taxon>Sporormia</taxon>
    </lineage>
</organism>
<evidence type="ECO:0000313" key="1">
    <source>
        <dbReference type="EMBL" id="KAF2741819.1"/>
    </source>
</evidence>